<organism evidence="1 2">
    <name type="scientific">Nesidiocoris tenuis</name>
    <dbReference type="NCBI Taxonomy" id="355587"/>
    <lineage>
        <taxon>Eukaryota</taxon>
        <taxon>Metazoa</taxon>
        <taxon>Ecdysozoa</taxon>
        <taxon>Arthropoda</taxon>
        <taxon>Hexapoda</taxon>
        <taxon>Insecta</taxon>
        <taxon>Pterygota</taxon>
        <taxon>Neoptera</taxon>
        <taxon>Paraneoptera</taxon>
        <taxon>Hemiptera</taxon>
        <taxon>Heteroptera</taxon>
        <taxon>Panheteroptera</taxon>
        <taxon>Cimicomorpha</taxon>
        <taxon>Miridae</taxon>
        <taxon>Dicyphina</taxon>
        <taxon>Nesidiocoris</taxon>
    </lineage>
</organism>
<evidence type="ECO:0000313" key="1">
    <source>
        <dbReference type="EMBL" id="CAB0020219.1"/>
    </source>
</evidence>
<gene>
    <name evidence="1" type="ORF">NTEN_LOCUS23814</name>
</gene>
<proteinExistence type="predicted"/>
<protein>
    <submittedName>
        <fullName evidence="1">Uncharacterized protein</fullName>
    </submittedName>
</protein>
<feature type="non-terminal residue" evidence="1">
    <location>
        <position position="173"/>
    </location>
</feature>
<evidence type="ECO:0000313" key="2">
    <source>
        <dbReference type="Proteomes" id="UP000479000"/>
    </source>
</evidence>
<dbReference type="Proteomes" id="UP000479000">
    <property type="component" value="Unassembled WGS sequence"/>
</dbReference>
<dbReference type="EMBL" id="CADCXU010035125">
    <property type="protein sequence ID" value="CAB0020219.1"/>
    <property type="molecule type" value="Genomic_DNA"/>
</dbReference>
<keyword evidence="2" id="KW-1185">Reference proteome</keyword>
<accession>A0A6H5HP41</accession>
<dbReference type="AlphaFoldDB" id="A0A6H5HP41"/>
<reference evidence="1 2" key="1">
    <citation type="submission" date="2020-02" db="EMBL/GenBank/DDBJ databases">
        <authorList>
            <person name="Ferguson B K."/>
        </authorList>
    </citation>
    <scope>NUCLEOTIDE SEQUENCE [LARGE SCALE GENOMIC DNA]</scope>
</reference>
<sequence>MKASTPNRLSASEVTTCRCRRRIPCRASFRCRTRRFVRRPINKGLRLFRRRLWAFFLLLASLRACPLWRPIRPIRTKVPAKWKLTNWKILTSKPRRTSLYHQLAWTSGRSRCRLCRHSCNRRLKTKTNPWIRLLVTGRPIETEPTPGTGGTTKIGKIAIIATESVTEMVAEAI</sequence>
<name>A0A6H5HP41_9HEMI</name>